<feature type="domain" description="EF-hand" evidence="8">
    <location>
        <begin position="60"/>
        <end position="95"/>
    </location>
</feature>
<sequence length="190" mass="22271">MGKANSKLSREELKELHHRTRFEKSELQQWYKGFIKDFPNGTLDRNEFRKIYKQFFPFGDSSEFADYVFQVFDVNSNGQIDFKEFIVALSTSCRGETEDKLNWTFRLYDINQDGFITYEEMLCIVEALYKMVGTMVTLPPDEDTPEKRVKKLFDAMDTNRDGKVSLEEFKEGSRNEDSILEALNLYSGLV</sequence>
<evidence type="ECO:0000256" key="7">
    <source>
        <dbReference type="ARBA" id="ARBA00071944"/>
    </source>
</evidence>
<dbReference type="GO" id="GO:0005509">
    <property type="term" value="F:calcium ion binding"/>
    <property type="evidence" value="ECO:0007669"/>
    <property type="project" value="InterPro"/>
</dbReference>
<keyword evidence="2" id="KW-0519">Myristate</keyword>
<reference evidence="9" key="1">
    <citation type="submission" date="2022-07" db="EMBL/GenBank/DDBJ databases">
        <title>Phylogenomic reconstructions and comparative analyses of Kickxellomycotina fungi.</title>
        <authorList>
            <person name="Reynolds N.K."/>
            <person name="Stajich J.E."/>
            <person name="Barry K."/>
            <person name="Grigoriev I.V."/>
            <person name="Crous P."/>
            <person name="Smith M.E."/>
        </authorList>
    </citation>
    <scope>NUCLEOTIDE SEQUENCE</scope>
    <source>
        <strain evidence="9">RSA 1196</strain>
    </source>
</reference>
<protein>
    <recommendedName>
        <fullName evidence="7">Calcium-binding protein NCS-1</fullName>
    </recommendedName>
</protein>
<keyword evidence="4" id="KW-0677">Repeat</keyword>
<dbReference type="GO" id="GO:0016020">
    <property type="term" value="C:membrane"/>
    <property type="evidence" value="ECO:0007669"/>
    <property type="project" value="TreeGrafter"/>
</dbReference>
<evidence type="ECO:0000256" key="2">
    <source>
        <dbReference type="ARBA" id="ARBA00022707"/>
    </source>
</evidence>
<dbReference type="Pfam" id="PF13499">
    <property type="entry name" value="EF-hand_7"/>
    <property type="match status" value="2"/>
</dbReference>
<dbReference type="PANTHER" id="PTHR23055:SF178">
    <property type="entry name" value="NEUROCALCIN HOMOLOG"/>
    <property type="match status" value="1"/>
</dbReference>
<proteinExistence type="inferred from homology"/>
<evidence type="ECO:0000256" key="5">
    <source>
        <dbReference type="ARBA" id="ARBA00022837"/>
    </source>
</evidence>
<dbReference type="Gene3D" id="1.10.238.10">
    <property type="entry name" value="EF-hand"/>
    <property type="match status" value="1"/>
</dbReference>
<evidence type="ECO:0000256" key="1">
    <source>
        <dbReference type="ARBA" id="ARBA00006049"/>
    </source>
</evidence>
<keyword evidence="10" id="KW-1185">Reference proteome</keyword>
<dbReference type="AlphaFoldDB" id="A0A9W8APU6"/>
<dbReference type="SMART" id="SM00054">
    <property type="entry name" value="EFh"/>
    <property type="match status" value="3"/>
</dbReference>
<dbReference type="OrthoDB" id="191686at2759"/>
<feature type="domain" description="EF-hand" evidence="8">
    <location>
        <begin position="96"/>
        <end position="131"/>
    </location>
</feature>
<gene>
    <name evidence="9" type="primary">ncs1</name>
    <name evidence="9" type="ORF">IWQ62_004430</name>
</gene>
<dbReference type="CDD" id="cd00051">
    <property type="entry name" value="EFh"/>
    <property type="match status" value="2"/>
</dbReference>
<evidence type="ECO:0000256" key="4">
    <source>
        <dbReference type="ARBA" id="ARBA00022737"/>
    </source>
</evidence>
<dbReference type="SUPFAM" id="SSF47473">
    <property type="entry name" value="EF-hand"/>
    <property type="match status" value="1"/>
</dbReference>
<keyword evidence="3" id="KW-0479">Metal-binding</keyword>
<evidence type="ECO:0000313" key="9">
    <source>
        <dbReference type="EMBL" id="KAJ1959894.1"/>
    </source>
</evidence>
<evidence type="ECO:0000256" key="3">
    <source>
        <dbReference type="ARBA" id="ARBA00022723"/>
    </source>
</evidence>
<dbReference type="InterPro" id="IPR018247">
    <property type="entry name" value="EF_Hand_1_Ca_BS"/>
</dbReference>
<dbReference type="PRINTS" id="PR00450">
    <property type="entry name" value="RECOVERIN"/>
</dbReference>
<accession>A0A9W8APU6</accession>
<dbReference type="InterPro" id="IPR011992">
    <property type="entry name" value="EF-hand-dom_pair"/>
</dbReference>
<evidence type="ECO:0000259" key="8">
    <source>
        <dbReference type="PROSITE" id="PS50222"/>
    </source>
</evidence>
<dbReference type="PROSITE" id="PS00018">
    <property type="entry name" value="EF_HAND_1"/>
    <property type="match status" value="3"/>
</dbReference>
<comment type="similarity">
    <text evidence="1">Belongs to the recoverin family.</text>
</comment>
<feature type="domain" description="EF-hand" evidence="8">
    <location>
        <begin position="144"/>
        <end position="179"/>
    </location>
</feature>
<dbReference type="PROSITE" id="PS50222">
    <property type="entry name" value="EF_HAND_2"/>
    <property type="match status" value="3"/>
</dbReference>
<keyword evidence="6" id="KW-0449">Lipoprotein</keyword>
<dbReference type="PANTHER" id="PTHR23055">
    <property type="entry name" value="CALCIUM BINDING PROTEINS"/>
    <property type="match status" value="1"/>
</dbReference>
<keyword evidence="5" id="KW-0106">Calcium</keyword>
<name>A0A9W8APU6_9FUNG</name>
<dbReference type="InterPro" id="IPR002048">
    <property type="entry name" value="EF_hand_dom"/>
</dbReference>
<dbReference type="FunFam" id="1.10.238.10:FF:000009">
    <property type="entry name" value="Visinin-like protein 1"/>
    <property type="match status" value="1"/>
</dbReference>
<dbReference type="InterPro" id="IPR028846">
    <property type="entry name" value="Recoverin"/>
</dbReference>
<dbReference type="Proteomes" id="UP001150925">
    <property type="component" value="Unassembled WGS sequence"/>
</dbReference>
<comment type="caution">
    <text evidence="9">The sequence shown here is derived from an EMBL/GenBank/DDBJ whole genome shotgun (WGS) entry which is preliminary data.</text>
</comment>
<organism evidence="9 10">
    <name type="scientific">Dispira parvispora</name>
    <dbReference type="NCBI Taxonomy" id="1520584"/>
    <lineage>
        <taxon>Eukaryota</taxon>
        <taxon>Fungi</taxon>
        <taxon>Fungi incertae sedis</taxon>
        <taxon>Zoopagomycota</taxon>
        <taxon>Kickxellomycotina</taxon>
        <taxon>Dimargaritomycetes</taxon>
        <taxon>Dimargaritales</taxon>
        <taxon>Dimargaritaceae</taxon>
        <taxon>Dispira</taxon>
    </lineage>
</organism>
<evidence type="ECO:0000313" key="10">
    <source>
        <dbReference type="Proteomes" id="UP001150925"/>
    </source>
</evidence>
<evidence type="ECO:0000256" key="6">
    <source>
        <dbReference type="ARBA" id="ARBA00023288"/>
    </source>
</evidence>
<dbReference type="GO" id="GO:0005829">
    <property type="term" value="C:cytosol"/>
    <property type="evidence" value="ECO:0007669"/>
    <property type="project" value="TreeGrafter"/>
</dbReference>
<dbReference type="EMBL" id="JANBPY010001474">
    <property type="protein sequence ID" value="KAJ1959894.1"/>
    <property type="molecule type" value="Genomic_DNA"/>
</dbReference>